<dbReference type="PANTHER" id="PTHR44755:SF8">
    <property type="entry name" value="RECEPTOR LIGAND BINDING REGION DOMAIN-CONTAINING PROTEIN"/>
    <property type="match status" value="1"/>
</dbReference>
<dbReference type="InterPro" id="IPR028082">
    <property type="entry name" value="Peripla_BP_I"/>
</dbReference>
<evidence type="ECO:0000259" key="5">
    <source>
        <dbReference type="Pfam" id="PF01094"/>
    </source>
</evidence>
<dbReference type="InterPro" id="IPR001828">
    <property type="entry name" value="ANF_lig-bd_rcpt"/>
</dbReference>
<dbReference type="Gene3D" id="3.40.50.2300">
    <property type="match status" value="1"/>
</dbReference>
<protein>
    <recommendedName>
        <fullName evidence="5">Receptor ligand binding region domain-containing protein</fullName>
    </recommendedName>
</protein>
<accession>A0AAE1EDU1</accession>
<evidence type="ECO:0000256" key="4">
    <source>
        <dbReference type="ARBA" id="ARBA00023136"/>
    </source>
</evidence>
<evidence type="ECO:0000256" key="2">
    <source>
        <dbReference type="ARBA" id="ARBA00022692"/>
    </source>
</evidence>
<sequence>PSSLFPTPPFAVFSPNRVRYEKSTTLISPPSNPQGLPLVKIGVILAQTGHYPWTVKRTRPAIERAAEIVTSPTGPLPGYPILINYRDSKCSETYGPLHGVDLYVKKLAHVFIGPSCDYSIAPLARLSSYWSQGGIPILTAGALVTNFADKQNTYKQLTRVQGSHSKSAEFFGSMIDHLQWTTVGFAFHDFAHDGKSSFHSACHFTIEAMYTVAMMRMRRRPWHISFNEQEYTNDTITVVFEQMQKNCRSETCSILSLVTQTQNDKTIEFLLSILRESQWRFVGIVLNDFENSTGPMTMDGLFGERLYAIVQHLFGYKPWSVIFDERFAGNDTYTSVLKSASKNCRSEWRLMRIDYCMQSNRFEEIWNSYVEICE</sequence>
<dbReference type="GO" id="GO:0017046">
    <property type="term" value="F:peptide hormone binding"/>
    <property type="evidence" value="ECO:0007669"/>
    <property type="project" value="TreeGrafter"/>
</dbReference>
<comment type="subcellular location">
    <subcellularLocation>
        <location evidence="1">Membrane</location>
    </subcellularLocation>
</comment>
<evidence type="ECO:0000313" key="7">
    <source>
        <dbReference type="Proteomes" id="UP001283361"/>
    </source>
</evidence>
<proteinExistence type="predicted"/>
<dbReference type="InterPro" id="IPR052612">
    <property type="entry name" value="ANP_Clearance_Receptor"/>
</dbReference>
<comment type="caution">
    <text evidence="6">The sequence shown here is derived from an EMBL/GenBank/DDBJ whole genome shotgun (WGS) entry which is preliminary data.</text>
</comment>
<gene>
    <name evidence="6" type="ORF">RRG08_044153</name>
</gene>
<dbReference type="Pfam" id="PF01094">
    <property type="entry name" value="ANF_receptor"/>
    <property type="match status" value="1"/>
</dbReference>
<keyword evidence="4" id="KW-0472">Membrane</keyword>
<feature type="domain" description="Receptor ligand binding region" evidence="5">
    <location>
        <begin position="59"/>
        <end position="247"/>
    </location>
</feature>
<dbReference type="EMBL" id="JAWDGP010000168">
    <property type="protein sequence ID" value="KAK3803267.1"/>
    <property type="molecule type" value="Genomic_DNA"/>
</dbReference>
<evidence type="ECO:0000256" key="3">
    <source>
        <dbReference type="ARBA" id="ARBA00022989"/>
    </source>
</evidence>
<keyword evidence="3" id="KW-1133">Transmembrane helix</keyword>
<dbReference type="GO" id="GO:0007165">
    <property type="term" value="P:signal transduction"/>
    <property type="evidence" value="ECO:0007669"/>
    <property type="project" value="TreeGrafter"/>
</dbReference>
<keyword evidence="7" id="KW-1185">Reference proteome</keyword>
<organism evidence="6 7">
    <name type="scientific">Elysia crispata</name>
    <name type="common">lettuce slug</name>
    <dbReference type="NCBI Taxonomy" id="231223"/>
    <lineage>
        <taxon>Eukaryota</taxon>
        <taxon>Metazoa</taxon>
        <taxon>Spiralia</taxon>
        <taxon>Lophotrochozoa</taxon>
        <taxon>Mollusca</taxon>
        <taxon>Gastropoda</taxon>
        <taxon>Heterobranchia</taxon>
        <taxon>Euthyneura</taxon>
        <taxon>Panpulmonata</taxon>
        <taxon>Sacoglossa</taxon>
        <taxon>Placobranchoidea</taxon>
        <taxon>Plakobranchidae</taxon>
        <taxon>Elysia</taxon>
    </lineage>
</organism>
<dbReference type="PANTHER" id="PTHR44755">
    <property type="entry name" value="NATRIURETIC PEPTIDE RECEPTOR 3-RELATED"/>
    <property type="match status" value="1"/>
</dbReference>
<keyword evidence="2" id="KW-0812">Transmembrane</keyword>
<reference evidence="6" key="1">
    <citation type="journal article" date="2023" name="G3 (Bethesda)">
        <title>A reference genome for the long-term kleptoplast-retaining sea slug Elysia crispata morphotype clarki.</title>
        <authorList>
            <person name="Eastman K.E."/>
            <person name="Pendleton A.L."/>
            <person name="Shaikh M.A."/>
            <person name="Suttiyut T."/>
            <person name="Ogas R."/>
            <person name="Tomko P."/>
            <person name="Gavelis G."/>
            <person name="Widhalm J.R."/>
            <person name="Wisecaver J.H."/>
        </authorList>
    </citation>
    <scope>NUCLEOTIDE SEQUENCE</scope>
    <source>
        <strain evidence="6">ECLA1</strain>
    </source>
</reference>
<dbReference type="SUPFAM" id="SSF53822">
    <property type="entry name" value="Periplasmic binding protein-like I"/>
    <property type="match status" value="1"/>
</dbReference>
<dbReference type="GO" id="GO:0038023">
    <property type="term" value="F:signaling receptor activity"/>
    <property type="evidence" value="ECO:0007669"/>
    <property type="project" value="TreeGrafter"/>
</dbReference>
<evidence type="ECO:0000256" key="1">
    <source>
        <dbReference type="ARBA" id="ARBA00004370"/>
    </source>
</evidence>
<evidence type="ECO:0000313" key="6">
    <source>
        <dbReference type="EMBL" id="KAK3803267.1"/>
    </source>
</evidence>
<name>A0AAE1EDU1_9GAST</name>
<dbReference type="AlphaFoldDB" id="A0AAE1EDU1"/>
<feature type="non-terminal residue" evidence="6">
    <location>
        <position position="1"/>
    </location>
</feature>
<dbReference type="Proteomes" id="UP001283361">
    <property type="component" value="Unassembled WGS sequence"/>
</dbReference>
<dbReference type="GO" id="GO:0016020">
    <property type="term" value="C:membrane"/>
    <property type="evidence" value="ECO:0007669"/>
    <property type="project" value="UniProtKB-SubCell"/>
</dbReference>